<feature type="transmembrane region" description="Helical" evidence="1">
    <location>
        <begin position="75"/>
        <end position="97"/>
    </location>
</feature>
<feature type="transmembrane region" description="Helical" evidence="1">
    <location>
        <begin position="159"/>
        <end position="184"/>
    </location>
</feature>
<keyword evidence="3" id="KW-1185">Reference proteome</keyword>
<dbReference type="GeneID" id="7271638"/>
<name>B8GEP4_METPE</name>
<protein>
    <submittedName>
        <fullName evidence="2">Uncharacterized protein</fullName>
    </submittedName>
</protein>
<dbReference type="eggNOG" id="arCOG09492">
    <property type="taxonomic scope" value="Archaea"/>
</dbReference>
<feature type="transmembrane region" description="Helical" evidence="1">
    <location>
        <begin position="230"/>
        <end position="249"/>
    </location>
</feature>
<feature type="transmembrane region" description="Helical" evidence="1">
    <location>
        <begin position="196"/>
        <end position="218"/>
    </location>
</feature>
<feature type="transmembrane region" description="Helical" evidence="1">
    <location>
        <begin position="255"/>
        <end position="279"/>
    </location>
</feature>
<accession>B8GEP4</accession>
<sequence precursor="true">METFRVRDAGTWQSASFCLLLFAAAFTLLSILTHNSTQIALSPNALLPIFGGGLLIGLILWYIMPRTSLVRADLFVLVTATLFVIQSLSNMIEAYFFTSSFSSPGVFAWGIGVKLVLACGEAGAAVLLFTPQESRLSLIPGLREYLSHRSTRSWAWRMIAGSVLYLPVYFLFGALISSFVIPFYTDPTLGLTIPSISLIIPLELIRGFLYMCVLMPWFAMLKIPRRSMMALLALILYIPGALIPLLTVSSLPPQIIPFHLVEILCDTIGYGILLTLALYTPQSVTIPAHSPDAGIDG</sequence>
<feature type="transmembrane region" description="Helical" evidence="1">
    <location>
        <begin position="45"/>
        <end position="63"/>
    </location>
</feature>
<keyword evidence="1" id="KW-0472">Membrane</keyword>
<dbReference type="Proteomes" id="UP000002457">
    <property type="component" value="Chromosome"/>
</dbReference>
<dbReference type="AlphaFoldDB" id="B8GEP4"/>
<organism evidence="2 3">
    <name type="scientific">Methanosphaerula palustris (strain ATCC BAA-1556 / DSM 19958 / E1-9c)</name>
    <dbReference type="NCBI Taxonomy" id="521011"/>
    <lineage>
        <taxon>Archaea</taxon>
        <taxon>Methanobacteriati</taxon>
        <taxon>Methanobacteriota</taxon>
        <taxon>Stenosarchaea group</taxon>
        <taxon>Methanomicrobia</taxon>
        <taxon>Methanomicrobiales</taxon>
        <taxon>Methanoregulaceae</taxon>
        <taxon>Methanosphaerula</taxon>
    </lineage>
</organism>
<proteinExistence type="predicted"/>
<feature type="transmembrane region" description="Helical" evidence="1">
    <location>
        <begin position="109"/>
        <end position="129"/>
    </location>
</feature>
<dbReference type="HOGENOM" id="CLU_1040571_0_0_2"/>
<keyword evidence="1" id="KW-0812">Transmembrane</keyword>
<evidence type="ECO:0000313" key="3">
    <source>
        <dbReference type="Proteomes" id="UP000002457"/>
    </source>
</evidence>
<evidence type="ECO:0000313" key="2">
    <source>
        <dbReference type="EMBL" id="ACL17745.1"/>
    </source>
</evidence>
<dbReference type="STRING" id="521011.Mpal_2469"/>
<reference evidence="2 3" key="1">
    <citation type="journal article" date="2015" name="Genome Announc.">
        <title>Complete Genome Sequence of Methanosphaerula palustris E1-9CT, a Hydrogenotrophic Methanogen Isolated from a Minerotrophic Fen Peatland.</title>
        <authorList>
            <person name="Cadillo-Quiroz H."/>
            <person name="Browne P."/>
            <person name="Kyrpides N."/>
            <person name="Woyke T."/>
            <person name="Goodwin L."/>
            <person name="Detter C."/>
            <person name="Yavitt J.B."/>
            <person name="Zinder S.H."/>
        </authorList>
    </citation>
    <scope>NUCLEOTIDE SEQUENCE [LARGE SCALE GENOMIC DNA]</scope>
    <source>
        <strain evidence="3">ATCC BAA-1556 / DSM 19958 / E1-9c</strain>
    </source>
</reference>
<feature type="transmembrane region" description="Helical" evidence="1">
    <location>
        <begin position="12"/>
        <end position="33"/>
    </location>
</feature>
<dbReference type="EMBL" id="CP001338">
    <property type="protein sequence ID" value="ACL17745.1"/>
    <property type="molecule type" value="Genomic_DNA"/>
</dbReference>
<dbReference type="OrthoDB" id="136608at2157"/>
<dbReference type="RefSeq" id="WP_012619064.1">
    <property type="nucleotide sequence ID" value="NC_011832.1"/>
</dbReference>
<evidence type="ECO:0000256" key="1">
    <source>
        <dbReference type="SAM" id="Phobius"/>
    </source>
</evidence>
<dbReference type="KEGG" id="mpl:Mpal_2469"/>
<keyword evidence="1" id="KW-1133">Transmembrane helix</keyword>
<gene>
    <name evidence="2" type="ordered locus">Mpal_2469</name>
</gene>